<feature type="transmembrane region" description="Helical" evidence="1">
    <location>
        <begin position="297"/>
        <end position="317"/>
    </location>
</feature>
<dbReference type="AlphaFoldDB" id="A0A816CUI8"/>
<proteinExistence type="predicted"/>
<keyword evidence="1" id="KW-1133">Transmembrane helix</keyword>
<keyword evidence="5" id="KW-1185">Reference proteome</keyword>
<dbReference type="EMBL" id="CAJNOM010002174">
    <property type="protein sequence ID" value="CAF1628292.1"/>
    <property type="molecule type" value="Genomic_DNA"/>
</dbReference>
<evidence type="ECO:0000313" key="4">
    <source>
        <dbReference type="EMBL" id="CAF1628292.1"/>
    </source>
</evidence>
<evidence type="ECO:0000256" key="1">
    <source>
        <dbReference type="SAM" id="Phobius"/>
    </source>
</evidence>
<feature type="domain" description="CSC1/OSCA1-like N-terminal transmembrane" evidence="2">
    <location>
        <begin position="58"/>
        <end position="115"/>
    </location>
</feature>
<name>A0A816CUI8_9BILA</name>
<reference evidence="4" key="1">
    <citation type="submission" date="2021-02" db="EMBL/GenBank/DDBJ databases">
        <authorList>
            <person name="Nowell W R."/>
        </authorList>
    </citation>
    <scope>NUCLEOTIDE SEQUENCE</scope>
</reference>
<comment type="caution">
    <text evidence="4">The sequence shown here is derived from an EMBL/GenBank/DDBJ whole genome shotgun (WGS) entry which is preliminary data.</text>
</comment>
<dbReference type="EMBL" id="CAJNOI010001845">
    <property type="protein sequence ID" value="CAF1442778.1"/>
    <property type="molecule type" value="Genomic_DNA"/>
</dbReference>
<feature type="transmembrane region" description="Helical" evidence="1">
    <location>
        <begin position="80"/>
        <end position="106"/>
    </location>
</feature>
<dbReference type="Proteomes" id="UP000663877">
    <property type="component" value="Unassembled WGS sequence"/>
</dbReference>
<dbReference type="InterPro" id="IPR045122">
    <property type="entry name" value="Csc1-like"/>
</dbReference>
<keyword evidence="1" id="KW-0812">Transmembrane</keyword>
<keyword evidence="1" id="KW-0472">Membrane</keyword>
<sequence>MTTPIRISSLLPEKSPTVTRDDCSYYGRVNTTGFGFIGSYEGIPENILVNLVVSSRRWLWIRDLFIISDWDVYRDCSPDAYYYLLFHTYLITYLLFVTIFSLATVLPVRLLGIQKAYPAYNIIHLTLAYNIAQLQHCYKRRELNLRIWQQSKKMFEERGKRPVVYNNKCGQMCGVMLRKRERVEYEYLHVRTKKCGLAFVTFSTPVEAHRVRSNFQPTCFAADRRPKPSISNSIDIHEWNVSFAPRVTKQIQVPIFSTSVMSVLLLCIFAAAMPSFVSVTSLHEKQWKKSALDKSMMIKLFVYLSMMILILQSSRLIRYS</sequence>
<evidence type="ECO:0000259" key="2">
    <source>
        <dbReference type="Pfam" id="PF13967"/>
    </source>
</evidence>
<dbReference type="Pfam" id="PF13967">
    <property type="entry name" value="RSN1_TM"/>
    <property type="match status" value="1"/>
</dbReference>
<protein>
    <recommendedName>
        <fullName evidence="2">CSC1/OSCA1-like N-terminal transmembrane domain-containing protein</fullName>
    </recommendedName>
</protein>
<dbReference type="PANTHER" id="PTHR13018:SF5">
    <property type="entry name" value="RE44586P"/>
    <property type="match status" value="1"/>
</dbReference>
<evidence type="ECO:0000313" key="5">
    <source>
        <dbReference type="Proteomes" id="UP000663832"/>
    </source>
</evidence>
<gene>
    <name evidence="3" type="ORF">BJG266_LOCUS39989</name>
    <name evidence="4" type="ORF">QVE165_LOCUS56872</name>
</gene>
<evidence type="ECO:0000313" key="3">
    <source>
        <dbReference type="EMBL" id="CAF1442778.1"/>
    </source>
</evidence>
<accession>A0A816CUI8</accession>
<organism evidence="4 5">
    <name type="scientific">Adineta steineri</name>
    <dbReference type="NCBI Taxonomy" id="433720"/>
    <lineage>
        <taxon>Eukaryota</taxon>
        <taxon>Metazoa</taxon>
        <taxon>Spiralia</taxon>
        <taxon>Gnathifera</taxon>
        <taxon>Rotifera</taxon>
        <taxon>Eurotatoria</taxon>
        <taxon>Bdelloidea</taxon>
        <taxon>Adinetida</taxon>
        <taxon>Adinetidae</taxon>
        <taxon>Adineta</taxon>
    </lineage>
</organism>
<dbReference type="PANTHER" id="PTHR13018">
    <property type="entry name" value="PROBABLE MEMBRANE PROTEIN DUF221-RELATED"/>
    <property type="match status" value="1"/>
</dbReference>
<dbReference type="Proteomes" id="UP000663832">
    <property type="component" value="Unassembled WGS sequence"/>
</dbReference>
<dbReference type="GO" id="GO:0005227">
    <property type="term" value="F:calcium-activated cation channel activity"/>
    <property type="evidence" value="ECO:0007669"/>
    <property type="project" value="InterPro"/>
</dbReference>
<dbReference type="GO" id="GO:0005886">
    <property type="term" value="C:plasma membrane"/>
    <property type="evidence" value="ECO:0007669"/>
    <property type="project" value="TreeGrafter"/>
</dbReference>
<dbReference type="InterPro" id="IPR032880">
    <property type="entry name" value="CSC1/OSCA1-like_N"/>
</dbReference>
<feature type="transmembrane region" description="Helical" evidence="1">
    <location>
        <begin position="255"/>
        <end position="277"/>
    </location>
</feature>
<dbReference type="OrthoDB" id="10296514at2759"/>